<accession>A0A0E9N0B7</accession>
<keyword evidence="3" id="KW-1185">Reference proteome</keyword>
<dbReference type="InterPro" id="IPR049713">
    <property type="entry name" value="Pr6Pr-like"/>
</dbReference>
<feature type="transmembrane region" description="Helical" evidence="1">
    <location>
        <begin position="63"/>
        <end position="86"/>
    </location>
</feature>
<dbReference type="AlphaFoldDB" id="A0A0E9N0B7"/>
<sequence>MWFSVIGQLYLIIENRQQSLTTTIIRFFTYFTILTNILVAICYTAIAWFPLSAAGKFFQRASPFTAVTVYICIVGIVYQLLLRHVWNPQGFQKLVDELLHTVNPLAALAVWWWLKPAGKIPFTQLLPWLVYPVLYLGWVLTYGAYSGYYPYPFVNVSQLGYPVTLLHALYIALFFLLLGSILILTANRRHRNAIS</sequence>
<dbReference type="STRING" id="1220578.FPE01S_02_05420"/>
<protein>
    <recommendedName>
        <fullName evidence="4">Integral membrane protein</fullName>
    </recommendedName>
</protein>
<reference evidence="2 3" key="1">
    <citation type="submission" date="2015-04" db="EMBL/GenBank/DDBJ databases">
        <title>Whole genome shotgun sequence of Flavihumibacter petaseus NBRC 106054.</title>
        <authorList>
            <person name="Miyazawa S."/>
            <person name="Hosoyama A."/>
            <person name="Hashimoto M."/>
            <person name="Noguchi M."/>
            <person name="Tsuchikane K."/>
            <person name="Ohji S."/>
            <person name="Yamazoe A."/>
            <person name="Ichikawa N."/>
            <person name="Kimura A."/>
            <person name="Fujita N."/>
        </authorList>
    </citation>
    <scope>NUCLEOTIDE SEQUENCE [LARGE SCALE GENOMIC DNA]</scope>
    <source>
        <strain evidence="2 3">NBRC 106054</strain>
    </source>
</reference>
<feature type="transmembrane region" description="Helical" evidence="1">
    <location>
        <begin position="27"/>
        <end position="51"/>
    </location>
</feature>
<gene>
    <name evidence="2" type="ORF">FPE01S_02_05420</name>
</gene>
<evidence type="ECO:0000313" key="3">
    <source>
        <dbReference type="Proteomes" id="UP000033121"/>
    </source>
</evidence>
<keyword evidence="1" id="KW-0472">Membrane</keyword>
<dbReference type="EMBL" id="BBWV01000002">
    <property type="protein sequence ID" value="GAO43437.1"/>
    <property type="molecule type" value="Genomic_DNA"/>
</dbReference>
<keyword evidence="1" id="KW-0812">Transmembrane</keyword>
<evidence type="ECO:0000256" key="1">
    <source>
        <dbReference type="SAM" id="Phobius"/>
    </source>
</evidence>
<evidence type="ECO:0000313" key="2">
    <source>
        <dbReference type="EMBL" id="GAO43437.1"/>
    </source>
</evidence>
<feature type="transmembrane region" description="Helical" evidence="1">
    <location>
        <begin position="126"/>
        <end position="145"/>
    </location>
</feature>
<dbReference type="Proteomes" id="UP000033121">
    <property type="component" value="Unassembled WGS sequence"/>
</dbReference>
<evidence type="ECO:0008006" key="4">
    <source>
        <dbReference type="Google" id="ProtNLM"/>
    </source>
</evidence>
<proteinExistence type="predicted"/>
<feature type="transmembrane region" description="Helical" evidence="1">
    <location>
        <begin position="165"/>
        <end position="186"/>
    </location>
</feature>
<comment type="caution">
    <text evidence="2">The sequence shown here is derived from an EMBL/GenBank/DDBJ whole genome shotgun (WGS) entry which is preliminary data.</text>
</comment>
<dbReference type="NCBIfam" id="NF038065">
    <property type="entry name" value="Pr6Pr"/>
    <property type="match status" value="1"/>
</dbReference>
<organism evidence="2 3">
    <name type="scientific">Flavihumibacter petaseus NBRC 106054</name>
    <dbReference type="NCBI Taxonomy" id="1220578"/>
    <lineage>
        <taxon>Bacteria</taxon>
        <taxon>Pseudomonadati</taxon>
        <taxon>Bacteroidota</taxon>
        <taxon>Chitinophagia</taxon>
        <taxon>Chitinophagales</taxon>
        <taxon>Chitinophagaceae</taxon>
        <taxon>Flavihumibacter</taxon>
    </lineage>
</organism>
<name>A0A0E9N0B7_9BACT</name>
<keyword evidence="1" id="KW-1133">Transmembrane helix</keyword>